<keyword evidence="3" id="KW-1185">Reference proteome</keyword>
<dbReference type="RefSeq" id="WP_184043093.1">
    <property type="nucleotide sequence ID" value="NZ_JACIGK010000006.1"/>
</dbReference>
<evidence type="ECO:0000313" key="3">
    <source>
        <dbReference type="Proteomes" id="UP000554286"/>
    </source>
</evidence>
<evidence type="ECO:0000313" key="2">
    <source>
        <dbReference type="EMBL" id="MBB4265471.1"/>
    </source>
</evidence>
<dbReference type="PANTHER" id="PTHR24094">
    <property type="entry name" value="SECRETED PROTEIN"/>
    <property type="match status" value="1"/>
</dbReference>
<protein>
    <recommendedName>
        <fullName evidence="1">GmrSD restriction endonucleases C-terminal domain-containing protein</fullName>
    </recommendedName>
</protein>
<proteinExistence type="predicted"/>
<evidence type="ECO:0000259" key="1">
    <source>
        <dbReference type="Pfam" id="PF07510"/>
    </source>
</evidence>
<gene>
    <name evidence="2" type="ORF">GGD89_001090</name>
</gene>
<feature type="domain" description="GmrSD restriction endonucleases C-terminal" evidence="1">
    <location>
        <begin position="32"/>
        <end position="156"/>
    </location>
</feature>
<dbReference type="Proteomes" id="UP000554286">
    <property type="component" value="Unassembled WGS sequence"/>
</dbReference>
<comment type="caution">
    <text evidence="2">The sequence shown here is derived from an EMBL/GenBank/DDBJ whole genome shotgun (WGS) entry which is preliminary data.</text>
</comment>
<accession>A0A7W6RC78</accession>
<sequence>MRQTELFSPVIEPYDRTLYQHWIDADGDCRDTRQEVLIRDSRVTPQMTVDGCQVLSGRWIDPYSGRTLTDPRDVDIDHLVPLAEAHRSGADGWSTERRRAFANDLSSPLTLVAVSARSNRAKADGDPLSWLPGDPRRWCAYTGAWLSVKARWTLDQDMPERLWTDAVVWTCQKMRRLVL</sequence>
<dbReference type="Pfam" id="PF07510">
    <property type="entry name" value="GmrSD_C"/>
    <property type="match status" value="1"/>
</dbReference>
<dbReference type="InterPro" id="IPR011089">
    <property type="entry name" value="GmrSD_C"/>
</dbReference>
<dbReference type="AlphaFoldDB" id="A0A7W6RC78"/>
<reference evidence="2 3" key="1">
    <citation type="submission" date="2020-08" db="EMBL/GenBank/DDBJ databases">
        <title>Genome sequencing of Purple Non-Sulfur Bacteria from various extreme environments.</title>
        <authorList>
            <person name="Mayer M."/>
        </authorList>
    </citation>
    <scope>NUCLEOTIDE SEQUENCE [LARGE SCALE GENOMIC DNA]</scope>
    <source>
        <strain evidence="2 3">JA131</strain>
    </source>
</reference>
<dbReference type="EMBL" id="JACIGK010000006">
    <property type="protein sequence ID" value="MBB4265471.1"/>
    <property type="molecule type" value="Genomic_DNA"/>
</dbReference>
<dbReference type="PANTHER" id="PTHR24094:SF15">
    <property type="entry name" value="AMP-DEPENDENT SYNTHETASE_LIGASE DOMAIN-CONTAINING PROTEIN-RELATED"/>
    <property type="match status" value="1"/>
</dbReference>
<name>A0A7W6RC78_9PROT</name>
<organism evidence="2 3">
    <name type="scientific">Roseospira visakhapatnamensis</name>
    <dbReference type="NCBI Taxonomy" id="390880"/>
    <lineage>
        <taxon>Bacteria</taxon>
        <taxon>Pseudomonadati</taxon>
        <taxon>Pseudomonadota</taxon>
        <taxon>Alphaproteobacteria</taxon>
        <taxon>Rhodospirillales</taxon>
        <taxon>Rhodospirillaceae</taxon>
        <taxon>Roseospira</taxon>
    </lineage>
</organism>